<proteinExistence type="predicted"/>
<keyword evidence="3" id="KW-1185">Reference proteome</keyword>
<feature type="compositionally biased region" description="Basic and acidic residues" evidence="1">
    <location>
        <begin position="10"/>
        <end position="23"/>
    </location>
</feature>
<gene>
    <name evidence="2" type="ORF">PLEPLA_LOCUS23021</name>
</gene>
<protein>
    <submittedName>
        <fullName evidence="2">Uncharacterized protein</fullName>
    </submittedName>
</protein>
<name>A0A9N7YRM4_PLEPL</name>
<dbReference type="Proteomes" id="UP001153269">
    <property type="component" value="Unassembled WGS sequence"/>
</dbReference>
<dbReference type="AlphaFoldDB" id="A0A9N7YRM4"/>
<evidence type="ECO:0000256" key="1">
    <source>
        <dbReference type="SAM" id="MobiDB-lite"/>
    </source>
</evidence>
<evidence type="ECO:0000313" key="3">
    <source>
        <dbReference type="Proteomes" id="UP001153269"/>
    </source>
</evidence>
<sequence>MASLLIPRPQEGRKEKGGRKDSTLRPCEQMTVAAELVQGGGAPKRLPSSSSSPPPSSSSSSSRVALVSHILERLCCLIVRKRQKSDFRQGMGNIAEVSTVCSPLPAASLFKTPHNSQISSQFAGRE</sequence>
<feature type="region of interest" description="Disordered" evidence="1">
    <location>
        <begin position="1"/>
        <end position="63"/>
    </location>
</feature>
<feature type="compositionally biased region" description="Low complexity" evidence="1">
    <location>
        <begin position="47"/>
        <end position="62"/>
    </location>
</feature>
<comment type="caution">
    <text evidence="2">The sequence shown here is derived from an EMBL/GenBank/DDBJ whole genome shotgun (WGS) entry which is preliminary data.</text>
</comment>
<accession>A0A9N7YRM4</accession>
<evidence type="ECO:0000313" key="2">
    <source>
        <dbReference type="EMBL" id="CAB1434919.1"/>
    </source>
</evidence>
<reference evidence="2" key="1">
    <citation type="submission" date="2020-03" db="EMBL/GenBank/DDBJ databases">
        <authorList>
            <person name="Weist P."/>
        </authorList>
    </citation>
    <scope>NUCLEOTIDE SEQUENCE</scope>
</reference>
<dbReference type="EMBL" id="CADEAL010001713">
    <property type="protein sequence ID" value="CAB1434919.1"/>
    <property type="molecule type" value="Genomic_DNA"/>
</dbReference>
<organism evidence="2 3">
    <name type="scientific">Pleuronectes platessa</name>
    <name type="common">European plaice</name>
    <dbReference type="NCBI Taxonomy" id="8262"/>
    <lineage>
        <taxon>Eukaryota</taxon>
        <taxon>Metazoa</taxon>
        <taxon>Chordata</taxon>
        <taxon>Craniata</taxon>
        <taxon>Vertebrata</taxon>
        <taxon>Euteleostomi</taxon>
        <taxon>Actinopterygii</taxon>
        <taxon>Neopterygii</taxon>
        <taxon>Teleostei</taxon>
        <taxon>Neoteleostei</taxon>
        <taxon>Acanthomorphata</taxon>
        <taxon>Carangaria</taxon>
        <taxon>Pleuronectiformes</taxon>
        <taxon>Pleuronectoidei</taxon>
        <taxon>Pleuronectidae</taxon>
        <taxon>Pleuronectes</taxon>
    </lineage>
</organism>